<feature type="compositionally biased region" description="Polar residues" evidence="1">
    <location>
        <begin position="310"/>
        <end position="342"/>
    </location>
</feature>
<dbReference type="AlphaFoldDB" id="A0AAD6JKL9"/>
<feature type="region of interest" description="Disordered" evidence="1">
    <location>
        <begin position="1"/>
        <end position="422"/>
    </location>
</feature>
<organism evidence="2 3">
    <name type="scientific">Salix udensis</name>
    <dbReference type="NCBI Taxonomy" id="889485"/>
    <lineage>
        <taxon>Eukaryota</taxon>
        <taxon>Viridiplantae</taxon>
        <taxon>Streptophyta</taxon>
        <taxon>Embryophyta</taxon>
        <taxon>Tracheophyta</taxon>
        <taxon>Spermatophyta</taxon>
        <taxon>Magnoliopsida</taxon>
        <taxon>eudicotyledons</taxon>
        <taxon>Gunneridae</taxon>
        <taxon>Pentapetalae</taxon>
        <taxon>rosids</taxon>
        <taxon>fabids</taxon>
        <taxon>Malpighiales</taxon>
        <taxon>Salicaceae</taxon>
        <taxon>Saliceae</taxon>
        <taxon>Salix</taxon>
    </lineage>
</organism>
<feature type="compositionally biased region" description="Acidic residues" evidence="1">
    <location>
        <begin position="71"/>
        <end position="83"/>
    </location>
</feature>
<evidence type="ECO:0000313" key="2">
    <source>
        <dbReference type="EMBL" id="KAJ6406883.1"/>
    </source>
</evidence>
<evidence type="ECO:0000256" key="1">
    <source>
        <dbReference type="SAM" id="MobiDB-lite"/>
    </source>
</evidence>
<name>A0AAD6JKL9_9ROSI</name>
<accession>A0AAD6JKL9</accession>
<sequence>MSADLNVNHIQEKIPVLDQPEESTRVDSNGSGKVNDHHGPDPVYSEDSVADQVGELKADRVESESITGFRDDDDLIEKEEDLQDVEKGREEKLAEIPEDHDVEGNKKELINHAEHSNAVAEAQESQDTSVHVAESELNQSNNDEEKVEVRSKLNSAIDVREHEDSQAVVINGVHNDLDRAELITTEDVAESEPNQSSNDDEKEKKLKELMNNDDVTESKPNQSSNDGEKEKELSESIKDLPQEDSVEESKDPFKQNLETAPCPVMADEKLEAESVEGPTSDENRDGLPAGHAQDTVAETQVVDDLVDAKQNISKSSSENVATSDAETDQSFQISSDNGTTGDEANHIIMDDVQSEASDANGLDIHGKGDLLTSQESASQTVLVNDSVHTPEQNQTSDISTEVSSPANHEDAPVESSETFQVSPINDIGAELVVRIDDSCPVEDSKLCDTVRTETEVDNIGENADSHPVDDSKAEAEVENVLLAPSGHANDVKPDMGTSPLYH</sequence>
<feature type="compositionally biased region" description="Basic and acidic residues" evidence="1">
    <location>
        <begin position="199"/>
        <end position="210"/>
    </location>
</feature>
<evidence type="ECO:0000313" key="3">
    <source>
        <dbReference type="Proteomes" id="UP001162972"/>
    </source>
</evidence>
<dbReference type="Proteomes" id="UP001162972">
    <property type="component" value="Chromosome 6"/>
</dbReference>
<feature type="compositionally biased region" description="Basic and acidic residues" evidence="1">
    <location>
        <begin position="84"/>
        <end position="115"/>
    </location>
</feature>
<feature type="compositionally biased region" description="Basic and acidic residues" evidence="1">
    <location>
        <begin position="226"/>
        <end position="253"/>
    </location>
</feature>
<feature type="compositionally biased region" description="Basic and acidic residues" evidence="1">
    <location>
        <begin position="54"/>
        <end position="63"/>
    </location>
</feature>
<proteinExistence type="predicted"/>
<feature type="compositionally biased region" description="Polar residues" evidence="1">
    <location>
        <begin position="371"/>
        <end position="406"/>
    </location>
</feature>
<comment type="caution">
    <text evidence="2">The sequence shown here is derived from an EMBL/GenBank/DDBJ whole genome shotgun (WGS) entry which is preliminary data.</text>
</comment>
<dbReference type="EMBL" id="JAPFFJ010000016">
    <property type="protein sequence ID" value="KAJ6406883.1"/>
    <property type="molecule type" value="Genomic_DNA"/>
</dbReference>
<reference evidence="2 3" key="1">
    <citation type="journal article" date="2023" name="Int. J. Mol. Sci.">
        <title>De Novo Assembly and Annotation of 11 Diverse Shrub Willow (Salix) Genomes Reveals Novel Gene Organization in Sex-Linked Regions.</title>
        <authorList>
            <person name="Hyden B."/>
            <person name="Feng K."/>
            <person name="Yates T.B."/>
            <person name="Jawdy S."/>
            <person name="Cereghino C."/>
            <person name="Smart L.B."/>
            <person name="Muchero W."/>
        </authorList>
    </citation>
    <scope>NUCLEOTIDE SEQUENCE [LARGE SCALE GENOMIC DNA]</scope>
    <source>
        <tissue evidence="2">Shoot tip</tissue>
    </source>
</reference>
<gene>
    <name evidence="2" type="ORF">OIU84_010405</name>
</gene>
<protein>
    <submittedName>
        <fullName evidence="2">Uncharacterized protein</fullName>
    </submittedName>
</protein>
<keyword evidence="3" id="KW-1185">Reference proteome</keyword>